<evidence type="ECO:0000256" key="1">
    <source>
        <dbReference type="SAM" id="MobiDB-lite"/>
    </source>
</evidence>
<feature type="compositionally biased region" description="Basic and acidic residues" evidence="1">
    <location>
        <begin position="195"/>
        <end position="206"/>
    </location>
</feature>
<accession>A0A8S5LIU4</accession>
<feature type="region of interest" description="Disordered" evidence="1">
    <location>
        <begin position="187"/>
        <end position="206"/>
    </location>
</feature>
<evidence type="ECO:0000313" key="2">
    <source>
        <dbReference type="EMBL" id="DAD69934.1"/>
    </source>
</evidence>
<organism evidence="2">
    <name type="scientific">Caudovirales sp. ctFWA4</name>
    <dbReference type="NCBI Taxonomy" id="2827628"/>
    <lineage>
        <taxon>Viruses</taxon>
        <taxon>Duplodnaviria</taxon>
        <taxon>Heunggongvirae</taxon>
        <taxon>Uroviricota</taxon>
        <taxon>Caudoviricetes</taxon>
    </lineage>
</organism>
<dbReference type="Gene3D" id="1.10.3790.10">
    <property type="entry name" value="NinB"/>
    <property type="match status" value="1"/>
</dbReference>
<name>A0A8S5LIU4_9CAUD</name>
<reference evidence="2" key="1">
    <citation type="journal article" date="2021" name="Proc. Natl. Acad. Sci. U.S.A.">
        <title>A Catalog of Tens of Thousands of Viruses from Human Metagenomes Reveals Hidden Associations with Chronic Diseases.</title>
        <authorList>
            <person name="Tisza M.J."/>
            <person name="Buck C.B."/>
        </authorList>
    </citation>
    <scope>NUCLEOTIDE SEQUENCE</scope>
    <source>
        <strain evidence="2">CtFWA4</strain>
    </source>
</reference>
<dbReference type="InterPro" id="IPR036619">
    <property type="entry name" value="NinB_sf"/>
</dbReference>
<sequence length="206" mass="23491">MRRFHLSEHRTDRRVRLPARPCRGGKSVNGFLKDITYARSGEYILSIYTRESCKDLWKNFGERPITFSIAKKADPRGLRANSYAWALIEQLAAKLKTDKESVYEEMIRRYGVGESYIDEAGNECKVLFSLRDGVPPRLVARHYAEIGVGYIEGKKFIHYRALKGTSEYTAAEMAAFLDGIIAECEEQGIQTGPPEKTDQYKEAKKP</sequence>
<dbReference type="EMBL" id="BK015858">
    <property type="protein sequence ID" value="DAD69934.1"/>
    <property type="molecule type" value="Genomic_DNA"/>
</dbReference>
<proteinExistence type="predicted"/>
<protein>
    <submittedName>
        <fullName evidence="2">NinB protein</fullName>
    </submittedName>
</protein>